<gene>
    <name evidence="4" type="ORF">AQPE_3670</name>
</gene>
<dbReference type="KEGG" id="anf:AQPE_3670"/>
<dbReference type="PANTHER" id="PTHR30273">
    <property type="entry name" value="PERIPLASMIC SIGNAL SENSOR AND SIGMA FACTOR ACTIVATOR FECR-RELATED"/>
    <property type="match status" value="1"/>
</dbReference>
<evidence type="ECO:0000313" key="4">
    <source>
        <dbReference type="EMBL" id="BBE19485.1"/>
    </source>
</evidence>
<dbReference type="PIRSF" id="PIRSF018266">
    <property type="entry name" value="FecR"/>
    <property type="match status" value="1"/>
</dbReference>
<feature type="transmembrane region" description="Helical" evidence="1">
    <location>
        <begin position="86"/>
        <end position="107"/>
    </location>
</feature>
<reference evidence="4" key="1">
    <citation type="journal article" date="2020" name="Int. J. Syst. Evol. Microbiol.">
        <title>Aquipluma nitroreducens gen. nov. sp. nov., a novel facultatively anaerobic bacterium isolated from a freshwater lake.</title>
        <authorList>
            <person name="Watanabe M."/>
            <person name="Kojima H."/>
            <person name="Fukui M."/>
        </authorList>
    </citation>
    <scope>NUCLEOTIDE SEQUENCE</scope>
    <source>
        <strain evidence="4">MeG22</strain>
    </source>
</reference>
<feature type="domain" description="FecR protein" evidence="2">
    <location>
        <begin position="122"/>
        <end position="213"/>
    </location>
</feature>
<dbReference type="Pfam" id="PF04773">
    <property type="entry name" value="FecR"/>
    <property type="match status" value="1"/>
</dbReference>
<dbReference type="Proteomes" id="UP001193389">
    <property type="component" value="Chromosome"/>
</dbReference>
<name>A0A5K7SDC9_9BACT</name>
<dbReference type="GO" id="GO:0016989">
    <property type="term" value="F:sigma factor antagonist activity"/>
    <property type="evidence" value="ECO:0007669"/>
    <property type="project" value="TreeGrafter"/>
</dbReference>
<evidence type="ECO:0000256" key="1">
    <source>
        <dbReference type="SAM" id="Phobius"/>
    </source>
</evidence>
<dbReference type="InterPro" id="IPR012373">
    <property type="entry name" value="Ferrdict_sens_TM"/>
</dbReference>
<keyword evidence="1" id="KW-0812">Transmembrane</keyword>
<protein>
    <submittedName>
        <fullName evidence="4">Anti-sigma factor</fullName>
    </submittedName>
</protein>
<accession>A0A5K7SDC9</accession>
<dbReference type="RefSeq" id="WP_318347726.1">
    <property type="nucleotide sequence ID" value="NZ_AP018694.1"/>
</dbReference>
<keyword evidence="1" id="KW-0472">Membrane</keyword>
<dbReference type="InterPro" id="IPR006860">
    <property type="entry name" value="FecR"/>
</dbReference>
<sequence length="328" mass="37445">MEKSITDTLLFRFLDKETSEEENEVILRWVSDSEDNRTEFQRLHQAHHLSKLRSLKADIDVDEAWEKLNTILPKVRTRKNLINLDILWKVAASVLLVVAGGISSLWISGYFSDLQKSAIVELKASKGEKSQAVLADGSHVWLNSQTVLKYDALNPRKITLDGEAFFEIKKDRSHPFEVITASGMKVIVTGTKFNLRSFAGESIVETTLEEGEVHIEGANNKQTAQLEPGQQAQYNIGENNMSVRNVSPELYSLWKNNELRFADISFAELVPRIERWYGVTITLDSAQKNNDRFTMTIKTESLRELLNMMQLTSKFNYEIKGEQVKINF</sequence>
<dbReference type="EMBL" id="AP018694">
    <property type="protein sequence ID" value="BBE19485.1"/>
    <property type="molecule type" value="Genomic_DNA"/>
</dbReference>
<keyword evidence="1" id="KW-1133">Transmembrane helix</keyword>
<evidence type="ECO:0000313" key="5">
    <source>
        <dbReference type="Proteomes" id="UP001193389"/>
    </source>
</evidence>
<dbReference type="AlphaFoldDB" id="A0A5K7SDC9"/>
<dbReference type="Gene3D" id="2.60.120.1440">
    <property type="match status" value="1"/>
</dbReference>
<dbReference type="PANTHER" id="PTHR30273:SF2">
    <property type="entry name" value="PROTEIN FECR"/>
    <property type="match status" value="1"/>
</dbReference>
<dbReference type="InterPro" id="IPR032508">
    <property type="entry name" value="FecR_C"/>
</dbReference>
<feature type="domain" description="Protein FecR C-terminal" evidence="3">
    <location>
        <begin position="259"/>
        <end position="326"/>
    </location>
</feature>
<dbReference type="Gene3D" id="3.55.50.30">
    <property type="match status" value="1"/>
</dbReference>
<organism evidence="4 5">
    <name type="scientific">Aquipluma nitroreducens</name>
    <dbReference type="NCBI Taxonomy" id="2010828"/>
    <lineage>
        <taxon>Bacteria</taxon>
        <taxon>Pseudomonadati</taxon>
        <taxon>Bacteroidota</taxon>
        <taxon>Bacteroidia</taxon>
        <taxon>Marinilabiliales</taxon>
        <taxon>Prolixibacteraceae</taxon>
        <taxon>Aquipluma</taxon>
    </lineage>
</organism>
<dbReference type="Pfam" id="PF16344">
    <property type="entry name" value="FecR_C"/>
    <property type="match status" value="1"/>
</dbReference>
<evidence type="ECO:0000259" key="3">
    <source>
        <dbReference type="Pfam" id="PF16344"/>
    </source>
</evidence>
<keyword evidence="5" id="KW-1185">Reference proteome</keyword>
<proteinExistence type="predicted"/>
<evidence type="ECO:0000259" key="2">
    <source>
        <dbReference type="Pfam" id="PF04773"/>
    </source>
</evidence>